<dbReference type="AlphaFoldDB" id="A0AAE0KSI2"/>
<evidence type="ECO:0000313" key="2">
    <source>
        <dbReference type="EMBL" id="KAK3258814.1"/>
    </source>
</evidence>
<name>A0AAE0KSI2_9CHLO</name>
<feature type="region of interest" description="Disordered" evidence="1">
    <location>
        <begin position="1"/>
        <end position="39"/>
    </location>
</feature>
<evidence type="ECO:0000256" key="1">
    <source>
        <dbReference type="SAM" id="MobiDB-lite"/>
    </source>
</evidence>
<proteinExistence type="predicted"/>
<dbReference type="EMBL" id="LGRX02019248">
    <property type="protein sequence ID" value="KAK3258814.1"/>
    <property type="molecule type" value="Genomic_DNA"/>
</dbReference>
<protein>
    <submittedName>
        <fullName evidence="2">Uncharacterized protein</fullName>
    </submittedName>
</protein>
<organism evidence="2 3">
    <name type="scientific">Cymbomonas tetramitiformis</name>
    <dbReference type="NCBI Taxonomy" id="36881"/>
    <lineage>
        <taxon>Eukaryota</taxon>
        <taxon>Viridiplantae</taxon>
        <taxon>Chlorophyta</taxon>
        <taxon>Pyramimonadophyceae</taxon>
        <taxon>Pyramimonadales</taxon>
        <taxon>Pyramimonadaceae</taxon>
        <taxon>Cymbomonas</taxon>
    </lineage>
</organism>
<keyword evidence="3" id="KW-1185">Reference proteome</keyword>
<feature type="compositionally biased region" description="Low complexity" evidence="1">
    <location>
        <begin position="77"/>
        <end position="88"/>
    </location>
</feature>
<evidence type="ECO:0000313" key="3">
    <source>
        <dbReference type="Proteomes" id="UP001190700"/>
    </source>
</evidence>
<gene>
    <name evidence="2" type="ORF">CYMTET_32159</name>
</gene>
<sequence>MQVQLTGWDSRTDDGAGGTSSGAEYTDDSPGDGSPGYTGNTDCVKEANSGCGDGSPGCTGNADCCEKEANSGCTSKENGNGEAGVAAA</sequence>
<feature type="region of interest" description="Disordered" evidence="1">
    <location>
        <begin position="68"/>
        <end position="88"/>
    </location>
</feature>
<dbReference type="Proteomes" id="UP001190700">
    <property type="component" value="Unassembled WGS sequence"/>
</dbReference>
<accession>A0AAE0KSI2</accession>
<reference evidence="2 3" key="1">
    <citation type="journal article" date="2015" name="Genome Biol. Evol.">
        <title>Comparative Genomics of a Bacterivorous Green Alga Reveals Evolutionary Causalities and Consequences of Phago-Mixotrophic Mode of Nutrition.</title>
        <authorList>
            <person name="Burns J.A."/>
            <person name="Paasch A."/>
            <person name="Narechania A."/>
            <person name="Kim E."/>
        </authorList>
    </citation>
    <scope>NUCLEOTIDE SEQUENCE [LARGE SCALE GENOMIC DNA]</scope>
    <source>
        <strain evidence="2 3">PLY_AMNH</strain>
    </source>
</reference>
<comment type="caution">
    <text evidence="2">The sequence shown here is derived from an EMBL/GenBank/DDBJ whole genome shotgun (WGS) entry which is preliminary data.</text>
</comment>